<reference evidence="11 12" key="1">
    <citation type="submission" date="2022-07" db="EMBL/GenBank/DDBJ databases">
        <title>Genome-wide signatures of adaptation to extreme environments.</title>
        <authorList>
            <person name="Cho C.H."/>
            <person name="Yoon H.S."/>
        </authorList>
    </citation>
    <scope>NUCLEOTIDE SEQUENCE [LARGE SCALE GENOMIC DNA]</scope>
    <source>
        <strain evidence="11 12">DBV 063 E5</strain>
    </source>
</reference>
<feature type="domain" description="RING-type" evidence="8">
    <location>
        <begin position="375"/>
        <end position="417"/>
    </location>
</feature>
<dbReference type="Pfam" id="PF10607">
    <property type="entry name" value="CTLH"/>
    <property type="match status" value="1"/>
</dbReference>
<dbReference type="EMBL" id="JANCYW010000001">
    <property type="protein sequence ID" value="KAK4534196.1"/>
    <property type="molecule type" value="Genomic_DNA"/>
</dbReference>
<evidence type="ECO:0000259" key="8">
    <source>
        <dbReference type="PROSITE" id="PS50089"/>
    </source>
</evidence>
<name>A0AAV9IQ44_CYACA</name>
<dbReference type="PANTHER" id="PTHR12170">
    <property type="entry name" value="MACROPHAGE ERYTHROBLAST ATTACHER-RELATED"/>
    <property type="match status" value="1"/>
</dbReference>
<proteinExistence type="predicted"/>
<keyword evidence="3" id="KW-0479">Metal-binding</keyword>
<comment type="caution">
    <text evidence="11">The sequence shown here is derived from an EMBL/GenBank/DDBJ whole genome shotgun (WGS) entry which is preliminary data.</text>
</comment>
<feature type="domain" description="RING-Gid-type" evidence="10">
    <location>
        <begin position="375"/>
        <end position="417"/>
    </location>
</feature>
<dbReference type="PROSITE" id="PS50089">
    <property type="entry name" value="ZF_RING_2"/>
    <property type="match status" value="1"/>
</dbReference>
<evidence type="ECO:0000256" key="5">
    <source>
        <dbReference type="ARBA" id="ARBA00022833"/>
    </source>
</evidence>
<dbReference type="InterPro" id="IPR001841">
    <property type="entry name" value="Znf_RING"/>
</dbReference>
<dbReference type="SUPFAM" id="SSF57850">
    <property type="entry name" value="RING/U-box"/>
    <property type="match status" value="1"/>
</dbReference>
<keyword evidence="12" id="KW-1185">Reference proteome</keyword>
<dbReference type="AlphaFoldDB" id="A0AAV9IQ44"/>
<dbReference type="InterPro" id="IPR024964">
    <property type="entry name" value="CTLH/CRA"/>
</dbReference>
<dbReference type="SMART" id="SM00668">
    <property type="entry name" value="CTLH"/>
    <property type="match status" value="1"/>
</dbReference>
<keyword evidence="4 6" id="KW-0863">Zinc-finger</keyword>
<keyword evidence="2" id="KW-0963">Cytoplasm</keyword>
<evidence type="ECO:0000259" key="9">
    <source>
        <dbReference type="PROSITE" id="PS50897"/>
    </source>
</evidence>
<dbReference type="Proteomes" id="UP001301350">
    <property type="component" value="Unassembled WGS sequence"/>
</dbReference>
<dbReference type="GO" id="GO:0005737">
    <property type="term" value="C:cytoplasm"/>
    <property type="evidence" value="ECO:0007669"/>
    <property type="project" value="UniProtKB-SubCell"/>
</dbReference>
<evidence type="ECO:0000256" key="7">
    <source>
        <dbReference type="PROSITE-ProRule" id="PRU01215"/>
    </source>
</evidence>
<evidence type="ECO:0000259" key="10">
    <source>
        <dbReference type="PROSITE" id="PS51867"/>
    </source>
</evidence>
<evidence type="ECO:0000256" key="1">
    <source>
        <dbReference type="ARBA" id="ARBA00004496"/>
    </source>
</evidence>
<protein>
    <submittedName>
        <fullName evidence="11">Uncharacterized protein</fullName>
    </submittedName>
</protein>
<evidence type="ECO:0000256" key="6">
    <source>
        <dbReference type="PROSITE-ProRule" id="PRU00175"/>
    </source>
</evidence>
<dbReference type="GO" id="GO:0043161">
    <property type="term" value="P:proteasome-mediated ubiquitin-dependent protein catabolic process"/>
    <property type="evidence" value="ECO:0007669"/>
    <property type="project" value="InterPro"/>
</dbReference>
<evidence type="ECO:0000256" key="4">
    <source>
        <dbReference type="ARBA" id="ARBA00022771"/>
    </source>
</evidence>
<dbReference type="PANTHER" id="PTHR12170:SF3">
    <property type="entry name" value="GH10162P"/>
    <property type="match status" value="1"/>
</dbReference>
<keyword evidence="5" id="KW-0862">Zinc</keyword>
<dbReference type="GO" id="GO:0008270">
    <property type="term" value="F:zinc ion binding"/>
    <property type="evidence" value="ECO:0007669"/>
    <property type="project" value="UniProtKB-KW"/>
</dbReference>
<dbReference type="GO" id="GO:0034657">
    <property type="term" value="C:GID complex"/>
    <property type="evidence" value="ECO:0007669"/>
    <property type="project" value="TreeGrafter"/>
</dbReference>
<evidence type="ECO:0000256" key="2">
    <source>
        <dbReference type="ARBA" id="ARBA00022490"/>
    </source>
</evidence>
<sequence>MSSPEGRSSGGTALSASLWEDLGVEWRRAAVHHDELFRGSKEWCAQLLRELDQLAGQLNSAAAAAPEDAPPKPRALPAVQALRQASERARDAIGVQQKKLNASITKYTKFVDKHFAFDPKRACRGRPLDRRLLERAIVEHLYREGEFELGERLAHEAQLAMDASLIEPYVEMHQVLKALDADQLEPAIDWARRHRQQLWCAQQSLPIRPAQSPGAAEAGQSPSAEGTELEFKLHRLQFVNLLQQGKAAEALRYAERTFPQFQRTQHSQIQHLMGCFLFASRILHSRLSHPRYAPLFTPALKQDVVQSFKASCWRVLGLAPESPLHSVASCGAVALPLLIKAAKLLPNKDAWDERDELPVEVDLGRPYQFHSIFVCPVSRDQSTEQNPPMLLPCGHVLCKETVGRLPRGGTRFKCPYCPSEQQVAACRQVRF</sequence>
<dbReference type="InterPro" id="IPR044063">
    <property type="entry name" value="ZF_RING_GID"/>
</dbReference>
<gene>
    <name evidence="11" type="ORF">CDCA_CDCA01G0221</name>
</gene>
<accession>A0AAV9IQ44</accession>
<dbReference type="PROSITE" id="PS50897">
    <property type="entry name" value="CTLH"/>
    <property type="match status" value="1"/>
</dbReference>
<dbReference type="GO" id="GO:0061630">
    <property type="term" value="F:ubiquitin protein ligase activity"/>
    <property type="evidence" value="ECO:0007669"/>
    <property type="project" value="InterPro"/>
</dbReference>
<dbReference type="PROSITE" id="PS50896">
    <property type="entry name" value="LISH"/>
    <property type="match status" value="1"/>
</dbReference>
<dbReference type="InterPro" id="IPR013083">
    <property type="entry name" value="Znf_RING/FYVE/PHD"/>
</dbReference>
<organism evidence="11 12">
    <name type="scientific">Cyanidium caldarium</name>
    <name type="common">Red alga</name>
    <dbReference type="NCBI Taxonomy" id="2771"/>
    <lineage>
        <taxon>Eukaryota</taxon>
        <taxon>Rhodophyta</taxon>
        <taxon>Bangiophyceae</taxon>
        <taxon>Cyanidiales</taxon>
        <taxon>Cyanidiaceae</taxon>
        <taxon>Cyanidium</taxon>
    </lineage>
</organism>
<dbReference type="Pfam" id="PF13445">
    <property type="entry name" value="zf-RING_UBOX"/>
    <property type="match status" value="1"/>
</dbReference>
<dbReference type="Gene3D" id="3.30.40.10">
    <property type="entry name" value="Zinc/RING finger domain, C3HC4 (zinc finger)"/>
    <property type="match status" value="1"/>
</dbReference>
<dbReference type="InterPro" id="IPR027370">
    <property type="entry name" value="Znf-RING_euk"/>
</dbReference>
<feature type="zinc finger region" description="RING-Gid-type" evidence="7">
    <location>
        <begin position="375"/>
        <end position="417"/>
    </location>
</feature>
<dbReference type="FunFam" id="3.30.40.10:FF:000143">
    <property type="entry name" value="Regulator of gluconeogenesis Rmd5"/>
    <property type="match status" value="1"/>
</dbReference>
<dbReference type="InterPro" id="IPR045098">
    <property type="entry name" value="Fyv10_fam"/>
</dbReference>
<evidence type="ECO:0000256" key="3">
    <source>
        <dbReference type="ARBA" id="ARBA00022723"/>
    </source>
</evidence>
<comment type="subcellular location">
    <subcellularLocation>
        <location evidence="1">Cytoplasm</location>
    </subcellularLocation>
</comment>
<dbReference type="CDD" id="cd16652">
    <property type="entry name" value="dRING_Rmd5p-like"/>
    <property type="match status" value="1"/>
</dbReference>
<feature type="domain" description="CTLH" evidence="9">
    <location>
        <begin position="168"/>
        <end position="249"/>
    </location>
</feature>
<dbReference type="InterPro" id="IPR037683">
    <property type="entry name" value="Rmd5_dRing"/>
</dbReference>
<evidence type="ECO:0000313" key="12">
    <source>
        <dbReference type="Proteomes" id="UP001301350"/>
    </source>
</evidence>
<dbReference type="PROSITE" id="PS51867">
    <property type="entry name" value="ZF_RING_GID"/>
    <property type="match status" value="1"/>
</dbReference>
<dbReference type="GO" id="GO:0005634">
    <property type="term" value="C:nucleus"/>
    <property type="evidence" value="ECO:0007669"/>
    <property type="project" value="TreeGrafter"/>
</dbReference>
<dbReference type="InterPro" id="IPR006595">
    <property type="entry name" value="CTLH_C"/>
</dbReference>
<dbReference type="InterPro" id="IPR006594">
    <property type="entry name" value="LisH"/>
</dbReference>
<evidence type="ECO:0000313" key="11">
    <source>
        <dbReference type="EMBL" id="KAK4534196.1"/>
    </source>
</evidence>